<keyword evidence="2" id="KW-1185">Reference proteome</keyword>
<proteinExistence type="predicted"/>
<evidence type="ECO:0000313" key="2">
    <source>
        <dbReference type="Proteomes" id="UP000643672"/>
    </source>
</evidence>
<accession>A0A8H9CGW7</accession>
<protein>
    <submittedName>
        <fullName evidence="1">Uncharacterized protein</fullName>
    </submittedName>
</protein>
<name>A0A8H9CGW7_9GAMM</name>
<evidence type="ECO:0000313" key="1">
    <source>
        <dbReference type="EMBL" id="CAB5500956.1"/>
    </source>
</evidence>
<dbReference type="AlphaFoldDB" id="A0A8H9CGW7"/>
<organism evidence="1 2">
    <name type="scientific">Bathymodiolus thermophilus thioautotrophic gill symbiont</name>
    <dbReference type="NCBI Taxonomy" id="2360"/>
    <lineage>
        <taxon>Bacteria</taxon>
        <taxon>Pseudomonadati</taxon>
        <taxon>Pseudomonadota</taxon>
        <taxon>Gammaproteobacteria</taxon>
        <taxon>sulfur-oxidizing symbionts</taxon>
    </lineage>
</organism>
<gene>
    <name evidence="1" type="ORF">THERMOS_1300</name>
</gene>
<sequence length="42" mass="4976">MLSTNNTFYSNLKYTTKTKLSINEWCGSINLQLRLFFEIVNE</sequence>
<comment type="caution">
    <text evidence="1">The sequence shown here is derived from an EMBL/GenBank/DDBJ whole genome shotgun (WGS) entry which is preliminary data.</text>
</comment>
<dbReference type="Proteomes" id="UP000643672">
    <property type="component" value="Unassembled WGS sequence"/>
</dbReference>
<reference evidence="1 2" key="1">
    <citation type="submission" date="2020-05" db="EMBL/GenBank/DDBJ databases">
        <authorList>
            <person name="Petersen J."/>
            <person name="Sayavedra L."/>
        </authorList>
    </citation>
    <scope>NUCLEOTIDE SEQUENCE [LARGE SCALE GENOMIC DNA]</scope>
    <source>
        <strain evidence="1">B thermophilus SOXS</strain>
    </source>
</reference>
<dbReference type="EMBL" id="CAESAQ020000064">
    <property type="protein sequence ID" value="CAB5500956.1"/>
    <property type="molecule type" value="Genomic_DNA"/>
</dbReference>